<dbReference type="SUPFAM" id="SSF54427">
    <property type="entry name" value="NTF2-like"/>
    <property type="match status" value="1"/>
</dbReference>
<name>A0AAP5Q4D1_9BURK</name>
<evidence type="ECO:0000313" key="3">
    <source>
        <dbReference type="EMBL" id="MDT8836766.1"/>
    </source>
</evidence>
<dbReference type="Proteomes" id="UP000032614">
    <property type="component" value="Chromosome 2"/>
</dbReference>
<dbReference type="AlphaFoldDB" id="A0AAP5Q4D1"/>
<evidence type="ECO:0000313" key="5">
    <source>
        <dbReference type="Proteomes" id="UP001246473"/>
    </source>
</evidence>
<dbReference type="GeneID" id="66520895"/>
<evidence type="ECO:0000313" key="2">
    <source>
        <dbReference type="EMBL" id="AJZ61578.1"/>
    </source>
</evidence>
<accession>A0AAP5Q4D1</accession>
<dbReference type="EMBL" id="CP010027">
    <property type="protein sequence ID" value="AJZ61578.1"/>
    <property type="molecule type" value="Genomic_DNA"/>
</dbReference>
<dbReference type="Gene3D" id="3.10.450.50">
    <property type="match status" value="1"/>
</dbReference>
<dbReference type="KEGG" id="bfn:OI25_5090"/>
<reference evidence="3" key="2">
    <citation type="submission" date="2022-08" db="EMBL/GenBank/DDBJ databases">
        <authorList>
            <person name="Kim S.-J."/>
        </authorList>
    </citation>
    <scope>NUCLEOTIDE SEQUENCE</scope>
    <source>
        <strain evidence="3">KJ</strain>
    </source>
</reference>
<dbReference type="RefSeq" id="WP_030099285.1">
    <property type="nucleotide sequence ID" value="NZ_CADFGE010000003.1"/>
</dbReference>
<evidence type="ECO:0000313" key="4">
    <source>
        <dbReference type="Proteomes" id="UP000032614"/>
    </source>
</evidence>
<gene>
    <name evidence="2" type="ORF">OI25_5090</name>
    <name evidence="3" type="ORF">ParKJ_05040</name>
</gene>
<reference evidence="2 4" key="1">
    <citation type="journal article" date="2015" name="Genome Announc.">
        <title>Complete genome sequences for 59 burkholderia isolates, both pathogenic and near neighbor.</title>
        <authorList>
            <person name="Johnson S.L."/>
            <person name="Bishop-Lilly K.A."/>
            <person name="Ladner J.T."/>
            <person name="Daligault H.E."/>
            <person name="Davenport K.W."/>
            <person name="Jaissle J."/>
            <person name="Frey K.G."/>
            <person name="Koroleva G.I."/>
            <person name="Bruce D.C."/>
            <person name="Coyne S.R."/>
            <person name="Broomall S.M."/>
            <person name="Li P.E."/>
            <person name="Teshima H."/>
            <person name="Gibbons H.S."/>
            <person name="Palacios G.F."/>
            <person name="Rosenzweig C.N."/>
            <person name="Redden C.L."/>
            <person name="Xu Y."/>
            <person name="Minogue T.D."/>
            <person name="Chain P.S."/>
        </authorList>
    </citation>
    <scope>NUCLEOTIDE SEQUENCE [LARGE SCALE GENOMIC DNA]</scope>
    <source>
        <strain evidence="2 4">ATCC BAA-463</strain>
    </source>
</reference>
<proteinExistence type="predicted"/>
<dbReference type="Proteomes" id="UP001246473">
    <property type="component" value="Unassembled WGS sequence"/>
</dbReference>
<sequence length="134" mass="15108">MISNEDVRAIERLLSDFAWCADRGDGESIGRLFVPDGVLHVGGAILSGRDAIARDCERRHAEPGRKTRHLWSNLRVDAIDANRSQSTAVQITFEHRASDGSLQVRVNDVFDQLRRAENGGWLIEKRVIQREIAF</sequence>
<organism evidence="3 5">
    <name type="scientific">Paraburkholderia fungorum</name>
    <dbReference type="NCBI Taxonomy" id="134537"/>
    <lineage>
        <taxon>Bacteria</taxon>
        <taxon>Pseudomonadati</taxon>
        <taxon>Pseudomonadota</taxon>
        <taxon>Betaproteobacteria</taxon>
        <taxon>Burkholderiales</taxon>
        <taxon>Burkholderiaceae</taxon>
        <taxon>Paraburkholderia</taxon>
    </lineage>
</organism>
<dbReference type="EMBL" id="JANSLM010000002">
    <property type="protein sequence ID" value="MDT8836766.1"/>
    <property type="molecule type" value="Genomic_DNA"/>
</dbReference>
<protein>
    <submittedName>
        <fullName evidence="3">Nuclear transport factor 2 family protein</fullName>
    </submittedName>
    <submittedName>
        <fullName evidence="2">Ring hydroxylating beta subunit</fullName>
    </submittedName>
</protein>
<dbReference type="InterPro" id="IPR037401">
    <property type="entry name" value="SnoaL-like"/>
</dbReference>
<dbReference type="Pfam" id="PF13577">
    <property type="entry name" value="SnoaL_4"/>
    <property type="match status" value="1"/>
</dbReference>
<evidence type="ECO:0000259" key="1">
    <source>
        <dbReference type="Pfam" id="PF13577"/>
    </source>
</evidence>
<feature type="domain" description="SnoaL-like" evidence="1">
    <location>
        <begin position="5"/>
        <end position="126"/>
    </location>
</feature>
<dbReference type="InterPro" id="IPR032710">
    <property type="entry name" value="NTF2-like_dom_sf"/>
</dbReference>